<feature type="transmembrane region" description="Helical" evidence="2">
    <location>
        <begin position="39"/>
        <end position="64"/>
    </location>
</feature>
<keyword evidence="2" id="KW-0812">Transmembrane</keyword>
<dbReference type="RefSeq" id="XP_024723578.1">
    <property type="nucleotide sequence ID" value="XM_024866242.1"/>
</dbReference>
<dbReference type="AlphaFoldDB" id="A0A2T3B9L7"/>
<organism evidence="3 4">
    <name type="scientific">Amorphotheca resinae ATCC 22711</name>
    <dbReference type="NCBI Taxonomy" id="857342"/>
    <lineage>
        <taxon>Eukaryota</taxon>
        <taxon>Fungi</taxon>
        <taxon>Dikarya</taxon>
        <taxon>Ascomycota</taxon>
        <taxon>Pezizomycotina</taxon>
        <taxon>Leotiomycetes</taxon>
        <taxon>Helotiales</taxon>
        <taxon>Amorphothecaceae</taxon>
        <taxon>Amorphotheca</taxon>
    </lineage>
</organism>
<accession>A0A2T3B9L7</accession>
<feature type="compositionally biased region" description="Basic and acidic residues" evidence="1">
    <location>
        <begin position="18"/>
        <end position="30"/>
    </location>
</feature>
<dbReference type="Proteomes" id="UP000241818">
    <property type="component" value="Unassembled WGS sequence"/>
</dbReference>
<sequence length="65" mass="7185">MSGSDDGAVGSFIKGRTLSRERSEREQRKRAGEIHDGNYIITVSVAPHLAICICMCVCYLLLIFP</sequence>
<gene>
    <name evidence="3" type="ORF">M430DRAFT_32857</name>
</gene>
<name>A0A2T3B9L7_AMORE</name>
<reference evidence="3 4" key="1">
    <citation type="journal article" date="2018" name="New Phytol.">
        <title>Comparative genomics and transcriptomics depict ericoid mycorrhizal fungi as versatile saprotrophs and plant mutualists.</title>
        <authorList>
            <person name="Martino E."/>
            <person name="Morin E."/>
            <person name="Grelet G.A."/>
            <person name="Kuo A."/>
            <person name="Kohler A."/>
            <person name="Daghino S."/>
            <person name="Barry K.W."/>
            <person name="Cichocki N."/>
            <person name="Clum A."/>
            <person name="Dockter R.B."/>
            <person name="Hainaut M."/>
            <person name="Kuo R.C."/>
            <person name="LaButti K."/>
            <person name="Lindahl B.D."/>
            <person name="Lindquist E.A."/>
            <person name="Lipzen A."/>
            <person name="Khouja H.R."/>
            <person name="Magnuson J."/>
            <person name="Murat C."/>
            <person name="Ohm R.A."/>
            <person name="Singer S.W."/>
            <person name="Spatafora J.W."/>
            <person name="Wang M."/>
            <person name="Veneault-Fourrey C."/>
            <person name="Henrissat B."/>
            <person name="Grigoriev I.V."/>
            <person name="Martin F.M."/>
            <person name="Perotto S."/>
        </authorList>
    </citation>
    <scope>NUCLEOTIDE SEQUENCE [LARGE SCALE GENOMIC DNA]</scope>
    <source>
        <strain evidence="3 4">ATCC 22711</strain>
    </source>
</reference>
<evidence type="ECO:0000256" key="2">
    <source>
        <dbReference type="SAM" id="Phobius"/>
    </source>
</evidence>
<keyword evidence="4" id="KW-1185">Reference proteome</keyword>
<protein>
    <submittedName>
        <fullName evidence="3">Uncharacterized protein</fullName>
    </submittedName>
</protein>
<dbReference type="GeneID" id="36574323"/>
<dbReference type="InParanoid" id="A0A2T3B9L7"/>
<evidence type="ECO:0000313" key="4">
    <source>
        <dbReference type="Proteomes" id="UP000241818"/>
    </source>
</evidence>
<keyword evidence="2" id="KW-0472">Membrane</keyword>
<evidence type="ECO:0000256" key="1">
    <source>
        <dbReference type="SAM" id="MobiDB-lite"/>
    </source>
</evidence>
<proteinExistence type="predicted"/>
<evidence type="ECO:0000313" key="3">
    <source>
        <dbReference type="EMBL" id="PSS24979.1"/>
    </source>
</evidence>
<feature type="region of interest" description="Disordered" evidence="1">
    <location>
        <begin position="1"/>
        <end position="30"/>
    </location>
</feature>
<dbReference type="EMBL" id="KZ679007">
    <property type="protein sequence ID" value="PSS24979.1"/>
    <property type="molecule type" value="Genomic_DNA"/>
</dbReference>
<keyword evidence="2" id="KW-1133">Transmembrane helix</keyword>